<evidence type="ECO:0000256" key="1">
    <source>
        <dbReference type="ARBA" id="ARBA00022617"/>
    </source>
</evidence>
<keyword evidence="2 4" id="KW-0479">Metal-binding</keyword>
<gene>
    <name evidence="7" type="ORF">WG926_14770</name>
</gene>
<dbReference type="InterPro" id="IPR051459">
    <property type="entry name" value="Cytochrome_c-type_DH"/>
</dbReference>
<dbReference type="InterPro" id="IPR009056">
    <property type="entry name" value="Cyt_c-like_dom"/>
</dbReference>
<dbReference type="PIRSF" id="PIRSF000018">
    <property type="entry name" value="Mb_ADH_cyt_c"/>
    <property type="match status" value="1"/>
</dbReference>
<evidence type="ECO:0000256" key="4">
    <source>
        <dbReference type="PROSITE-ProRule" id="PRU00433"/>
    </source>
</evidence>
<dbReference type="InterPro" id="IPR036909">
    <property type="entry name" value="Cyt_c-like_dom_sf"/>
</dbReference>
<feature type="domain" description="Cytochrome c" evidence="6">
    <location>
        <begin position="334"/>
        <end position="424"/>
    </location>
</feature>
<feature type="region of interest" description="Disordered" evidence="5">
    <location>
        <begin position="185"/>
        <end position="205"/>
    </location>
</feature>
<dbReference type="PANTHER" id="PTHR35008:SF4">
    <property type="entry name" value="BLL4482 PROTEIN"/>
    <property type="match status" value="1"/>
</dbReference>
<keyword evidence="1 4" id="KW-0349">Heme</keyword>
<feature type="domain" description="Cytochrome c" evidence="6">
    <location>
        <begin position="206"/>
        <end position="313"/>
    </location>
</feature>
<organism evidence="7 8">
    <name type="scientific">Tistrella arctica</name>
    <dbReference type="NCBI Taxonomy" id="3133430"/>
    <lineage>
        <taxon>Bacteria</taxon>
        <taxon>Pseudomonadati</taxon>
        <taxon>Pseudomonadota</taxon>
        <taxon>Alphaproteobacteria</taxon>
        <taxon>Geminicoccales</taxon>
        <taxon>Geminicoccaceae</taxon>
        <taxon>Tistrella</taxon>
    </lineage>
</organism>
<dbReference type="PROSITE" id="PS51007">
    <property type="entry name" value="CYTC"/>
    <property type="match status" value="3"/>
</dbReference>
<feature type="domain" description="Cytochrome c" evidence="6">
    <location>
        <begin position="49"/>
        <end position="152"/>
    </location>
</feature>
<keyword evidence="8" id="KW-1185">Reference proteome</keyword>
<dbReference type="SUPFAM" id="SSF46626">
    <property type="entry name" value="Cytochrome c"/>
    <property type="match status" value="3"/>
</dbReference>
<evidence type="ECO:0000313" key="8">
    <source>
        <dbReference type="Proteomes" id="UP001413721"/>
    </source>
</evidence>
<name>A0ABU9YLA7_9PROT</name>
<evidence type="ECO:0000259" key="6">
    <source>
        <dbReference type="PROSITE" id="PS51007"/>
    </source>
</evidence>
<dbReference type="RefSeq" id="WP_345933135.1">
    <property type="nucleotide sequence ID" value="NZ_JBBKTV010000004.1"/>
</dbReference>
<feature type="region of interest" description="Disordered" evidence="5">
    <location>
        <begin position="318"/>
        <end position="339"/>
    </location>
</feature>
<dbReference type="Proteomes" id="UP001413721">
    <property type="component" value="Unassembled WGS sequence"/>
</dbReference>
<feature type="compositionally biased region" description="Acidic residues" evidence="5">
    <location>
        <begin position="185"/>
        <end position="194"/>
    </location>
</feature>
<evidence type="ECO:0000256" key="5">
    <source>
        <dbReference type="SAM" id="MobiDB-lite"/>
    </source>
</evidence>
<evidence type="ECO:0000256" key="2">
    <source>
        <dbReference type="ARBA" id="ARBA00022723"/>
    </source>
</evidence>
<accession>A0ABU9YLA7</accession>
<dbReference type="Pfam" id="PF00034">
    <property type="entry name" value="Cytochrom_C"/>
    <property type="match status" value="1"/>
</dbReference>
<keyword evidence="3 4" id="KW-0408">Iron</keyword>
<evidence type="ECO:0000313" key="7">
    <source>
        <dbReference type="EMBL" id="MEN2989577.1"/>
    </source>
</evidence>
<reference evidence="7 8" key="1">
    <citation type="submission" date="2024-03" db="EMBL/GenBank/DDBJ databases">
        <title>High-quality draft genome sequencing of Tistrella sp. BH-R2-4.</title>
        <authorList>
            <person name="Dong C."/>
        </authorList>
    </citation>
    <scope>NUCLEOTIDE SEQUENCE [LARGE SCALE GENOMIC DNA]</scope>
    <source>
        <strain evidence="7 8">BH-R2-4</strain>
    </source>
</reference>
<dbReference type="PANTHER" id="PTHR35008">
    <property type="entry name" value="BLL4482 PROTEIN-RELATED"/>
    <property type="match status" value="1"/>
</dbReference>
<dbReference type="Pfam" id="PF13442">
    <property type="entry name" value="Cytochrome_CBB3"/>
    <property type="match status" value="1"/>
</dbReference>
<dbReference type="Gene3D" id="1.10.760.10">
    <property type="entry name" value="Cytochrome c-like domain"/>
    <property type="match status" value="2"/>
</dbReference>
<proteinExistence type="predicted"/>
<dbReference type="InterPro" id="IPR014353">
    <property type="entry name" value="Membr-bd_ADH_cyt_c"/>
</dbReference>
<dbReference type="EMBL" id="JBBKTW010000005">
    <property type="protein sequence ID" value="MEN2989577.1"/>
    <property type="molecule type" value="Genomic_DNA"/>
</dbReference>
<sequence>MKRWLGITLAAGAVIVVAGGVAVFALTGPGPIPVATVDFDRLDDDSRAELVARGRYVARAADCAACHTSEDDLAYAGGLPMETPFGTIYGSNITPSADHGIGGWSADDLYRSLAYGIMPDGTRLYPAMPYTSYHAMTRADVDALWLYLMSRPAVEKPDRPAEMMFPFNIRPAIALWNMVFRPHDEDDPDGEDDVAPGTGNAAGAPQDWRRGRYLVEVLGHCGECHTPRTIAYAKDDDRHLKGEVIEGALAPDISADGLAARGWTRPDLEAFLSTGLAPQGTMTFRMYPVLNHSTRFLTDADIAAMAGYLIDDATGAGAEGGGPAAPTRDAGPPPDGDDGRRLYVGLCAGCHGTDGEGRPHASVPLNTNTTLMLDDPINLVKIIRDGVPARRLANQERLQEMPPFGDRLSDDEMATLVNDLRTRWGGRPGDVTAADVAEIDGR</sequence>
<comment type="caution">
    <text evidence="7">The sequence shown here is derived from an EMBL/GenBank/DDBJ whole genome shotgun (WGS) entry which is preliminary data.</text>
</comment>
<protein>
    <submittedName>
        <fullName evidence="7">Cytochrome c</fullName>
    </submittedName>
</protein>
<evidence type="ECO:0000256" key="3">
    <source>
        <dbReference type="ARBA" id="ARBA00023004"/>
    </source>
</evidence>